<evidence type="ECO:0000313" key="4">
    <source>
        <dbReference type="Proteomes" id="UP000008810"/>
    </source>
</evidence>
<feature type="transmembrane region" description="Helical" evidence="1">
    <location>
        <begin position="48"/>
        <end position="72"/>
    </location>
</feature>
<dbReference type="Gramene" id="KQK17388">
    <property type="protein sequence ID" value="KQK17388"/>
    <property type="gene ID" value="BRADI_1g34125v3"/>
</dbReference>
<proteinExistence type="predicted"/>
<keyword evidence="1" id="KW-0812">Transmembrane</keyword>
<name>A0A0Q3JZI5_BRADI</name>
<reference evidence="2 3" key="1">
    <citation type="journal article" date="2010" name="Nature">
        <title>Genome sequencing and analysis of the model grass Brachypodium distachyon.</title>
        <authorList>
            <consortium name="International Brachypodium Initiative"/>
        </authorList>
    </citation>
    <scope>NUCLEOTIDE SEQUENCE [LARGE SCALE GENOMIC DNA]</scope>
    <source>
        <strain evidence="2 3">Bd21</strain>
    </source>
</reference>
<dbReference type="EnsemblPlants" id="KQK17388">
    <property type="protein sequence ID" value="KQK17388"/>
    <property type="gene ID" value="BRADI_1g34125v3"/>
</dbReference>
<dbReference type="AlphaFoldDB" id="A0A0Q3JZI5"/>
<dbReference type="EMBL" id="CM000880">
    <property type="protein sequence ID" value="KQK17388.1"/>
    <property type="molecule type" value="Genomic_DNA"/>
</dbReference>
<protein>
    <submittedName>
        <fullName evidence="2 3">Uncharacterized protein</fullName>
    </submittedName>
</protein>
<accession>A0A0Q3JZI5</accession>
<evidence type="ECO:0000256" key="1">
    <source>
        <dbReference type="SAM" id="Phobius"/>
    </source>
</evidence>
<organism evidence="2">
    <name type="scientific">Brachypodium distachyon</name>
    <name type="common">Purple false brome</name>
    <name type="synonym">Trachynia distachya</name>
    <dbReference type="NCBI Taxonomy" id="15368"/>
    <lineage>
        <taxon>Eukaryota</taxon>
        <taxon>Viridiplantae</taxon>
        <taxon>Streptophyta</taxon>
        <taxon>Embryophyta</taxon>
        <taxon>Tracheophyta</taxon>
        <taxon>Spermatophyta</taxon>
        <taxon>Magnoliopsida</taxon>
        <taxon>Liliopsida</taxon>
        <taxon>Poales</taxon>
        <taxon>Poaceae</taxon>
        <taxon>BOP clade</taxon>
        <taxon>Pooideae</taxon>
        <taxon>Stipodae</taxon>
        <taxon>Brachypodieae</taxon>
        <taxon>Brachypodium</taxon>
    </lineage>
</organism>
<reference evidence="3" key="3">
    <citation type="submission" date="2018-08" db="UniProtKB">
        <authorList>
            <consortium name="EnsemblPlants"/>
        </authorList>
    </citation>
    <scope>IDENTIFICATION</scope>
    <source>
        <strain evidence="3">cv. Bd21</strain>
    </source>
</reference>
<sequence>MEKRTQNNQSALVCRSATTSQERSRYFFHFSTLSKSAIPRAGNSPLTLCFLLVAASRWLLLFVDFFAAFLWFGTEGDGLLCGECHNPKYPIYIAVFRKCHISVPASQYHAT</sequence>
<keyword evidence="1" id="KW-0472">Membrane</keyword>
<evidence type="ECO:0000313" key="3">
    <source>
        <dbReference type="EnsemblPlants" id="KQK17388"/>
    </source>
</evidence>
<dbReference type="InParanoid" id="A0A0Q3JZI5"/>
<keyword evidence="4" id="KW-1185">Reference proteome</keyword>
<dbReference type="OrthoDB" id="191334at2759"/>
<dbReference type="Proteomes" id="UP000008810">
    <property type="component" value="Chromosome 1"/>
</dbReference>
<reference evidence="2" key="2">
    <citation type="submission" date="2017-06" db="EMBL/GenBank/DDBJ databases">
        <title>WGS assembly of Brachypodium distachyon.</title>
        <authorList>
            <consortium name="The International Brachypodium Initiative"/>
            <person name="Lucas S."/>
            <person name="Harmon-Smith M."/>
            <person name="Lail K."/>
            <person name="Tice H."/>
            <person name="Grimwood J."/>
            <person name="Bruce D."/>
            <person name="Barry K."/>
            <person name="Shu S."/>
            <person name="Lindquist E."/>
            <person name="Wang M."/>
            <person name="Pitluck S."/>
            <person name="Vogel J.P."/>
            <person name="Garvin D.F."/>
            <person name="Mockler T.C."/>
            <person name="Schmutz J."/>
            <person name="Rokhsar D."/>
            <person name="Bevan M.W."/>
        </authorList>
    </citation>
    <scope>NUCLEOTIDE SEQUENCE</scope>
    <source>
        <strain evidence="2">Bd21</strain>
    </source>
</reference>
<gene>
    <name evidence="2" type="ORF">BRADI_1g34125v3</name>
</gene>
<evidence type="ECO:0000313" key="2">
    <source>
        <dbReference type="EMBL" id="KQK17388.1"/>
    </source>
</evidence>
<keyword evidence="1" id="KW-1133">Transmembrane helix</keyword>